<reference evidence="1 2" key="1">
    <citation type="submission" date="2022-08" db="EMBL/GenBank/DDBJ databases">
        <title>novel species in genus Aeromicrobium.</title>
        <authorList>
            <person name="Ye L."/>
        </authorList>
    </citation>
    <scope>NUCLEOTIDE SEQUENCE [LARGE SCALE GENOMIC DNA]</scope>
    <source>
        <strain evidence="2">zg-Y1379</strain>
    </source>
</reference>
<dbReference type="EMBL" id="CP102173">
    <property type="protein sequence ID" value="UUP12768.1"/>
    <property type="molecule type" value="Genomic_DNA"/>
</dbReference>
<evidence type="ECO:0000313" key="1">
    <source>
        <dbReference type="EMBL" id="UUP12768.1"/>
    </source>
</evidence>
<evidence type="ECO:0000313" key="2">
    <source>
        <dbReference type="Proteomes" id="UP001316184"/>
    </source>
</evidence>
<name>A0ABY5M6Z6_9ACTN</name>
<organism evidence="1 2">
    <name type="scientific">Aeromicrobium wangtongii</name>
    <dbReference type="NCBI Taxonomy" id="2969247"/>
    <lineage>
        <taxon>Bacteria</taxon>
        <taxon>Bacillati</taxon>
        <taxon>Actinomycetota</taxon>
        <taxon>Actinomycetes</taxon>
        <taxon>Propionibacteriales</taxon>
        <taxon>Nocardioidaceae</taxon>
        <taxon>Aeromicrobium</taxon>
    </lineage>
</organism>
<keyword evidence="2" id="KW-1185">Reference proteome</keyword>
<accession>A0ABY5M6Z6</accession>
<protein>
    <submittedName>
        <fullName evidence="1">Uncharacterized protein</fullName>
    </submittedName>
</protein>
<dbReference type="Proteomes" id="UP001316184">
    <property type="component" value="Chromosome"/>
</dbReference>
<proteinExistence type="predicted"/>
<dbReference type="RefSeq" id="WP_232401953.1">
    <property type="nucleotide sequence ID" value="NZ_CP102173.1"/>
</dbReference>
<sequence>MLKKIIGLLLVGFIIYYLLNTPASAADAVSDAFEGIMDAFEQIGVFFNELSS</sequence>
<gene>
    <name evidence="1" type="ORF">NQV15_13005</name>
</gene>